<feature type="compositionally biased region" description="Pro residues" evidence="1">
    <location>
        <begin position="76"/>
        <end position="85"/>
    </location>
</feature>
<feature type="compositionally biased region" description="Basic and acidic residues" evidence="1">
    <location>
        <begin position="142"/>
        <end position="156"/>
    </location>
</feature>
<dbReference type="EMBL" id="JARKIB010000334">
    <property type="protein sequence ID" value="KAJ7713870.1"/>
    <property type="molecule type" value="Genomic_DNA"/>
</dbReference>
<proteinExistence type="predicted"/>
<feature type="region of interest" description="Disordered" evidence="1">
    <location>
        <begin position="1090"/>
        <end position="1113"/>
    </location>
</feature>
<feature type="region of interest" description="Disordered" evidence="1">
    <location>
        <begin position="481"/>
        <end position="501"/>
    </location>
</feature>
<feature type="compositionally biased region" description="Low complexity" evidence="1">
    <location>
        <begin position="1304"/>
        <end position="1331"/>
    </location>
</feature>
<feature type="compositionally biased region" description="Basic and acidic residues" evidence="1">
    <location>
        <begin position="1288"/>
        <end position="1297"/>
    </location>
</feature>
<evidence type="ECO:0000313" key="3">
    <source>
        <dbReference type="Proteomes" id="UP001215598"/>
    </source>
</evidence>
<reference evidence="2" key="1">
    <citation type="submission" date="2023-03" db="EMBL/GenBank/DDBJ databases">
        <title>Massive genome expansion in bonnet fungi (Mycena s.s.) driven by repeated elements and novel gene families across ecological guilds.</title>
        <authorList>
            <consortium name="Lawrence Berkeley National Laboratory"/>
            <person name="Harder C.B."/>
            <person name="Miyauchi S."/>
            <person name="Viragh M."/>
            <person name="Kuo A."/>
            <person name="Thoen E."/>
            <person name="Andreopoulos B."/>
            <person name="Lu D."/>
            <person name="Skrede I."/>
            <person name="Drula E."/>
            <person name="Henrissat B."/>
            <person name="Morin E."/>
            <person name="Kohler A."/>
            <person name="Barry K."/>
            <person name="LaButti K."/>
            <person name="Morin E."/>
            <person name="Salamov A."/>
            <person name="Lipzen A."/>
            <person name="Mereny Z."/>
            <person name="Hegedus B."/>
            <person name="Baldrian P."/>
            <person name="Stursova M."/>
            <person name="Weitz H."/>
            <person name="Taylor A."/>
            <person name="Grigoriev I.V."/>
            <person name="Nagy L.G."/>
            <person name="Martin F."/>
            <person name="Kauserud H."/>
        </authorList>
    </citation>
    <scope>NUCLEOTIDE SEQUENCE</scope>
    <source>
        <strain evidence="2">CBHHK182m</strain>
    </source>
</reference>
<feature type="compositionally biased region" description="Basic and acidic residues" evidence="1">
    <location>
        <begin position="1344"/>
        <end position="1358"/>
    </location>
</feature>
<feature type="compositionally biased region" description="Acidic residues" evidence="1">
    <location>
        <begin position="129"/>
        <end position="141"/>
    </location>
</feature>
<sequence length="1358" mass="149178">MTLTTAHILLRRPWSSSANAHHYSSPTPTRAVRPPSVNVVNLGDQHPPFLNSASRRRSSTTPPFPPEVQANTHLPLTPPLTPTPTPTLSAKTPSAKMMSGQQTLALRLAKLKTSHFKASAFLDLAAELSGDDDDSGDDQNEDEKTRPDKEFLDDKPVHDVPAVSSFRPVADDSDDDGDELRAITQHYEDAAARELAVPQYACQQRLFIVSAREVLQVKDSKFKQKKVKADFTDLTHRLIFPTREHTEPFRLAESRDFHHSLAKATFVGLCPALAPGDRVVVVSGEFQHKTGQLYLWSLREVLRDSKQVRIARIAEFKNGRDKLGRFDVEVCHLKRLKQHILDVFCSIQMHDRVCVVSGVLHRGLSGRVTDLSDGLVGATNGELEFTVDVCHVARDLRCGDVVHVIRGQFTGSVGLIVHIGLGGSLEIWDAERSENSNTENLSDEVQAQLLPVRARNVELVDYQMAVYSALYTWTSEVGAWVPPETAPTEPDDPERERLRQERRVQEQKLNKYNELRAPYDEEKTRKEFQDRHRFPWEGDLEDEDDVADDVDPDEDVNTLSAEEAEFRADYFSKLRTKIGVWYNSEFKTDLPTKRKKNLPFTKLFNKRELKPPAPVKMRTLHFYSRNFYTERVKPRVATRCQVLWRLPNPPKMITVRTMVTKEAWWAETQEFREEVELALAKEYETARKAYEMAVSGETPTTPEEFSVALNNAGYYIQPFADAIHDRFGMNVVVMLCGPIPDHGGRIEVRSVHSGTTNGLVPRIWSDFDRGGFDIAQRSFVDFTHHCFTDEECRSRALSGNVGAEGDDEGASALGPDDAHPSGNEDKEDAAPIDPAHPSTNTPTPPTPGSDLAVQGVRAPVDPVPTFTFPDTQAPTFTFPNPQAPTFTFPDTQASTFLDTQASSVLDTQTPTLTEEEYATLIAQAGGEGQWVNEGKFDVGSSGGASSESLFDPAAYMENGWLVGSKEDGGGSGPSDGLRFGHLLELPPLLGPDISGGGGELAGSNTGAGGVDAAVLTAADPKVADAPPVVDVDAAGGKGKERPKPKPMYCRALAKSVEEAVLERPEVNPDAEGPLNAEGAKKQVAKDVTVTAAEEKDGEEEVEGGGNDGEGGVWEEEDMTAWPEELKYAYAGFERGQVWGGEVWKVCVDVLIAVERAQGFRAKGWLSAPTSEHPVEIPDFMRYAHRWDKPLALSSEIGPTANEGSMADRWWNWWTTVQPASRMQAGGKLKLAERVPVVEWEDLGKMSGRNGVLLYVGALLWWGELAVDDVVNALRLAAESTTSAANKSADAKPTADRGKGHKAAKPTASKTKAAKPKTVPVKAKAIAPKVATQTSASGKRGSKRKQPDVPGEKENEPAK</sequence>
<dbReference type="Proteomes" id="UP001215598">
    <property type="component" value="Unassembled WGS sequence"/>
</dbReference>
<keyword evidence="3" id="KW-1185">Reference proteome</keyword>
<organism evidence="2 3">
    <name type="scientific">Mycena metata</name>
    <dbReference type="NCBI Taxonomy" id="1033252"/>
    <lineage>
        <taxon>Eukaryota</taxon>
        <taxon>Fungi</taxon>
        <taxon>Dikarya</taxon>
        <taxon>Basidiomycota</taxon>
        <taxon>Agaricomycotina</taxon>
        <taxon>Agaricomycetes</taxon>
        <taxon>Agaricomycetidae</taxon>
        <taxon>Agaricales</taxon>
        <taxon>Marasmiineae</taxon>
        <taxon>Mycenaceae</taxon>
        <taxon>Mycena</taxon>
    </lineage>
</organism>
<feature type="compositionally biased region" description="Polar residues" evidence="1">
    <location>
        <begin position="18"/>
        <end position="28"/>
    </location>
</feature>
<feature type="region of interest" description="Disordered" evidence="1">
    <location>
        <begin position="1279"/>
        <end position="1358"/>
    </location>
</feature>
<evidence type="ECO:0000313" key="2">
    <source>
        <dbReference type="EMBL" id="KAJ7713870.1"/>
    </source>
</evidence>
<evidence type="ECO:0000256" key="1">
    <source>
        <dbReference type="SAM" id="MobiDB-lite"/>
    </source>
</evidence>
<feature type="region of interest" description="Disordered" evidence="1">
    <location>
        <begin position="799"/>
        <end position="854"/>
    </location>
</feature>
<accession>A0AAD7H851</accession>
<gene>
    <name evidence="2" type="ORF">B0H16DRAFT_1809240</name>
</gene>
<name>A0AAD7H851_9AGAR</name>
<feature type="region of interest" description="Disordered" evidence="1">
    <location>
        <begin position="129"/>
        <end position="156"/>
    </location>
</feature>
<protein>
    <submittedName>
        <fullName evidence="2">Uncharacterized protein</fullName>
    </submittedName>
</protein>
<comment type="caution">
    <text evidence="2">The sequence shown here is derived from an EMBL/GenBank/DDBJ whole genome shotgun (WGS) entry which is preliminary data.</text>
</comment>
<feature type="region of interest" description="Disordered" evidence="1">
    <location>
        <begin position="18"/>
        <end position="94"/>
    </location>
</feature>